<keyword evidence="7" id="KW-0788">Thiol protease</keyword>
<keyword evidence="5" id="KW-0833">Ubl conjugation pathway</keyword>
<feature type="region of interest" description="Disordered" evidence="9">
    <location>
        <begin position="113"/>
        <end position="174"/>
    </location>
</feature>
<organism evidence="11 12">
    <name type="scientific">Phakopsora pachyrhizi</name>
    <name type="common">Asian soybean rust disease fungus</name>
    <dbReference type="NCBI Taxonomy" id="170000"/>
    <lineage>
        <taxon>Eukaryota</taxon>
        <taxon>Fungi</taxon>
        <taxon>Dikarya</taxon>
        <taxon>Basidiomycota</taxon>
        <taxon>Pucciniomycotina</taxon>
        <taxon>Pucciniomycetes</taxon>
        <taxon>Pucciniales</taxon>
        <taxon>Phakopsoraceae</taxon>
        <taxon>Phakopsora</taxon>
    </lineage>
</organism>
<evidence type="ECO:0000256" key="3">
    <source>
        <dbReference type="ARBA" id="ARBA00022670"/>
    </source>
</evidence>
<feature type="compositionally biased region" description="Polar residues" evidence="9">
    <location>
        <begin position="155"/>
        <end position="167"/>
    </location>
</feature>
<feature type="compositionally biased region" description="Polar residues" evidence="9">
    <location>
        <begin position="114"/>
        <end position="130"/>
    </location>
</feature>
<accession>A0AAV0B5A1</accession>
<evidence type="ECO:0000256" key="7">
    <source>
        <dbReference type="ARBA" id="ARBA00022807"/>
    </source>
</evidence>
<evidence type="ECO:0000256" key="4">
    <source>
        <dbReference type="ARBA" id="ARBA00022723"/>
    </source>
</evidence>
<dbReference type="GO" id="GO:0005829">
    <property type="term" value="C:cytosol"/>
    <property type="evidence" value="ECO:0007669"/>
    <property type="project" value="TreeGrafter"/>
</dbReference>
<dbReference type="SUPFAM" id="SSF57889">
    <property type="entry name" value="Cysteine-rich domain"/>
    <property type="match status" value="1"/>
</dbReference>
<keyword evidence="12" id="KW-1185">Reference proteome</keyword>
<evidence type="ECO:0000256" key="5">
    <source>
        <dbReference type="ARBA" id="ARBA00022786"/>
    </source>
</evidence>
<keyword evidence="8" id="KW-0862">Zinc</keyword>
<evidence type="ECO:0000259" key="10">
    <source>
        <dbReference type="PROSITE" id="PS50081"/>
    </source>
</evidence>
<dbReference type="Proteomes" id="UP001153365">
    <property type="component" value="Unassembled WGS sequence"/>
</dbReference>
<dbReference type="InterPro" id="IPR050164">
    <property type="entry name" value="Peptidase_C19"/>
</dbReference>
<dbReference type="GO" id="GO:0004843">
    <property type="term" value="F:cysteine-type deubiquitinase activity"/>
    <property type="evidence" value="ECO:0007669"/>
    <property type="project" value="UniProtKB-EC"/>
</dbReference>
<name>A0AAV0B5A1_PHAPC</name>
<proteinExistence type="predicted"/>
<comment type="caution">
    <text evidence="11">The sequence shown here is derived from an EMBL/GenBank/DDBJ whole genome shotgun (WGS) entry which is preliminary data.</text>
</comment>
<feature type="domain" description="Phorbol-ester/DAG-type" evidence="10">
    <location>
        <begin position="1"/>
        <end position="41"/>
    </location>
</feature>
<dbReference type="PANTHER" id="PTHR24006">
    <property type="entry name" value="UBIQUITIN CARBOXYL-TERMINAL HYDROLASE"/>
    <property type="match status" value="1"/>
</dbReference>
<feature type="compositionally biased region" description="Pro residues" evidence="9">
    <location>
        <begin position="140"/>
        <end position="154"/>
    </location>
</feature>
<keyword evidence="3" id="KW-0645">Protease</keyword>
<dbReference type="PROSITE" id="PS50081">
    <property type="entry name" value="ZF_DAG_PE_2"/>
    <property type="match status" value="1"/>
</dbReference>
<dbReference type="GO" id="GO:0016579">
    <property type="term" value="P:protein deubiquitination"/>
    <property type="evidence" value="ECO:0007669"/>
    <property type="project" value="TreeGrafter"/>
</dbReference>
<comment type="catalytic activity">
    <reaction evidence="1">
        <text>Thiol-dependent hydrolysis of ester, thioester, amide, peptide and isopeptide bonds formed by the C-terminal Gly of ubiquitin (a 76-residue protein attached to proteins as an intracellular targeting signal).</text>
        <dbReference type="EC" id="3.4.19.12"/>
    </reaction>
</comment>
<dbReference type="InterPro" id="IPR002219">
    <property type="entry name" value="PKC_DAG/PE"/>
</dbReference>
<keyword evidence="6" id="KW-0378">Hydrolase</keyword>
<evidence type="ECO:0000256" key="1">
    <source>
        <dbReference type="ARBA" id="ARBA00000707"/>
    </source>
</evidence>
<evidence type="ECO:0000256" key="8">
    <source>
        <dbReference type="ARBA" id="ARBA00022833"/>
    </source>
</evidence>
<keyword evidence="4" id="KW-0479">Metal-binding</keyword>
<evidence type="ECO:0000256" key="2">
    <source>
        <dbReference type="ARBA" id="ARBA00012759"/>
    </source>
</evidence>
<dbReference type="PANTHER" id="PTHR24006:SF687">
    <property type="entry name" value="UBIQUITIN CARBOXYL-TERMINAL HYDROLASE 10"/>
    <property type="match status" value="1"/>
</dbReference>
<dbReference type="InterPro" id="IPR046349">
    <property type="entry name" value="C1-like_sf"/>
</dbReference>
<dbReference type="InterPro" id="IPR038765">
    <property type="entry name" value="Papain-like_cys_pep_sf"/>
</dbReference>
<dbReference type="EC" id="3.4.19.12" evidence="2"/>
<dbReference type="AlphaFoldDB" id="A0AAV0B5A1"/>
<dbReference type="GO" id="GO:0005634">
    <property type="term" value="C:nucleus"/>
    <property type="evidence" value="ECO:0007669"/>
    <property type="project" value="TreeGrafter"/>
</dbReference>
<gene>
    <name evidence="11" type="ORF">PPACK8108_LOCUS14555</name>
</gene>
<dbReference type="GO" id="GO:0006508">
    <property type="term" value="P:proteolysis"/>
    <property type="evidence" value="ECO:0007669"/>
    <property type="project" value="UniProtKB-KW"/>
</dbReference>
<evidence type="ECO:0000313" key="12">
    <source>
        <dbReference type="Proteomes" id="UP001153365"/>
    </source>
</evidence>
<dbReference type="Gene3D" id="3.30.60.20">
    <property type="match status" value="1"/>
</dbReference>
<reference evidence="11" key="1">
    <citation type="submission" date="2022-06" db="EMBL/GenBank/DDBJ databases">
        <authorList>
            <consortium name="SYNGENTA / RWTH Aachen University"/>
        </authorList>
    </citation>
    <scope>NUCLEOTIDE SEQUENCE</scope>
</reference>
<dbReference type="GO" id="GO:0046872">
    <property type="term" value="F:metal ion binding"/>
    <property type="evidence" value="ECO:0007669"/>
    <property type="project" value="UniProtKB-KW"/>
</dbReference>
<protein>
    <recommendedName>
        <fullName evidence="2">ubiquitinyl hydrolase 1</fullName>
        <ecNumber evidence="2">3.4.19.12</ecNumber>
    </recommendedName>
</protein>
<evidence type="ECO:0000256" key="6">
    <source>
        <dbReference type="ARBA" id="ARBA00022801"/>
    </source>
</evidence>
<evidence type="ECO:0000313" key="11">
    <source>
        <dbReference type="EMBL" id="CAH7681888.1"/>
    </source>
</evidence>
<dbReference type="EMBL" id="CALTRL010003752">
    <property type="protein sequence ID" value="CAH7681888.1"/>
    <property type="molecule type" value="Genomic_DNA"/>
</dbReference>
<dbReference type="Gene3D" id="3.90.70.10">
    <property type="entry name" value="Cysteine proteinases"/>
    <property type="match status" value="1"/>
</dbReference>
<evidence type="ECO:0000256" key="9">
    <source>
        <dbReference type="SAM" id="MobiDB-lite"/>
    </source>
</evidence>
<dbReference type="SUPFAM" id="SSF54001">
    <property type="entry name" value="Cysteine proteinases"/>
    <property type="match status" value="1"/>
</dbReference>
<sequence length="501" mass="55607">MMIGTSNGNSLTTGLWQQARRCTECSMIAHADCTHLVPDFCKMLMETAIRLLQEIKTAQSFQSNRIRAIASAKSTSNSGHSIQLGVSRLQLRTNEPRAFPVPKTAKYQLCQPGMATSTGSQSSKPVSSDQVPLPHSLPYHPCPLPSNPDAPPSMSPTKGPSQSQSLSHGPISCAKTKKQQPLTNSLSLLPLNLLDPFTPPSTVPIWHQNLLKSLKPLRPMIFTRSLADKLDNFTTANQSHYIAPWGLINNGNLCFANAVRYLSLVFESPLSWLFIFFSLLDFANETFLLDAMVAFVQEFRVIEQSNSPTPGMNNCSLTLQNSTLVVLTDKSFIAESVWAATKGDSQFYSMGKHDHLVQLKHQEISATAVKKLDLKQQFDKISGGIDWLEVGSKGQAVITHLDSVTFEPNNVLQLLMKNPSITTIEHALAHFSSPDVILDMKTKSGQKFLATKQVYIETFPLVFILHIKQFNYDSKDGSVRKFGKDIKFKTIFNIPSQLEHF</sequence>